<dbReference type="PROSITE" id="PS50222">
    <property type="entry name" value="EF_HAND_2"/>
    <property type="match status" value="1"/>
</dbReference>
<feature type="transmembrane region" description="Helical" evidence="1">
    <location>
        <begin position="544"/>
        <end position="564"/>
    </location>
</feature>
<dbReference type="GO" id="GO:0009190">
    <property type="term" value="P:cyclic nucleotide biosynthetic process"/>
    <property type="evidence" value="ECO:0007669"/>
    <property type="project" value="InterPro"/>
</dbReference>
<dbReference type="SUPFAM" id="SSF55073">
    <property type="entry name" value="Nucleotide cyclase"/>
    <property type="match status" value="1"/>
</dbReference>
<organism evidence="4 5">
    <name type="scientific">Cryptosporidium xiaoi</name>
    <dbReference type="NCBI Taxonomy" id="659607"/>
    <lineage>
        <taxon>Eukaryota</taxon>
        <taxon>Sar</taxon>
        <taxon>Alveolata</taxon>
        <taxon>Apicomplexa</taxon>
        <taxon>Conoidasida</taxon>
        <taxon>Coccidia</taxon>
        <taxon>Eucoccidiorida</taxon>
        <taxon>Eimeriorina</taxon>
        <taxon>Cryptosporidiidae</taxon>
        <taxon>Cryptosporidium</taxon>
    </lineage>
</organism>
<keyword evidence="1" id="KW-0472">Membrane</keyword>
<name>A0AAV9XVW3_9CRYT</name>
<keyword evidence="1 4" id="KW-0812">Transmembrane</keyword>
<feature type="transmembrane region" description="Helical" evidence="1">
    <location>
        <begin position="196"/>
        <end position="213"/>
    </location>
</feature>
<gene>
    <name evidence="4" type="ORF">RS030_2200</name>
</gene>
<dbReference type="InterPro" id="IPR001054">
    <property type="entry name" value="A/G_cyclase"/>
</dbReference>
<sequence>MYFRCLNFECIAKSGAVETINNSQVLSEKCKGTTESNFEEIVKKIKLESSEPSRVLKDVIRCRFLFPELQTDDLLFEATSHELFYTGHHKICGIAGKYEVAGLFDILGDRLSYHNLADGMKPVSADLGKVLDSNDWQIYRSNEDCFIHKCKTNVNFESHKPRPNECTSIFSKKSKYVCEFINKTYKHFYFNTKIQYYAQLLRILVFFIFTIIGEGNKNSFIFPLEIYLYSGLILCLFDFIFQFSNWKAANKINILVEAIFIVCLVYPKSFGLKNIISLASFYTSVFRLLFIFQCNLFTRYNLFQNKEVFRFFLKRLFISADTDFDSKISFSQFETICSRFGIDVDRKLAEVINIDEYILGCLRKIGMFEGNLYLLFSNWHTNSSFNKCKLFEFIFYSKKLKKLGMDYKNLYKFISNFYRIIYFAGKRDSYNNENTLIDEIDIRRNFIIREIIDSRNINYEEFEELMLSLDKDGVLFTSTFKKYLSTFFDSNPYIFSRRQNFYENISYTYSLFLCLLMLIFIIFLELFPGIFAENLTINNNKAQIMVVITYFYLTVIIFCLAFHYNMDFSHSCYTYNLINRLINGYNKITSLINYPNTTCNNFLEKNVNNLQESSYVFSEFLTNDLIVIIENTINSFSNYLPLNVTKEIIRNDGLILTSAEYCEITMLFTDIVGFTSIAEKLCPFKLFELLTLYFDEMIRIVNEYDGILLEIVGDAILVIWNSPKIEDNRIAAINTSLQMKKILNSKSEIFRNIYTSNIEIKCGIHTDNVLIGNIGGKKRKKYGILGDGVNLASRVESLCKRYNADIIITNNVFVNKRVQKSFIICPLDVVIVQGKSKPTIIYQVIDSMSNANSNLILISKLHTIALILFLDMEFAHSMKYLEKIIELHSNKKNLTSTVLYNKCKHFLRRKPGTNWIRAEILDSKDFL</sequence>
<evidence type="ECO:0000259" key="2">
    <source>
        <dbReference type="PROSITE" id="PS50125"/>
    </source>
</evidence>
<dbReference type="EMBL" id="JAWDEY010000022">
    <property type="protein sequence ID" value="KAK6588817.1"/>
    <property type="molecule type" value="Genomic_DNA"/>
</dbReference>
<evidence type="ECO:0000256" key="1">
    <source>
        <dbReference type="SAM" id="Phobius"/>
    </source>
</evidence>
<dbReference type="PANTHER" id="PTHR43081">
    <property type="entry name" value="ADENYLATE CYCLASE, TERMINAL-DIFFERENTIATION SPECIFIC-RELATED"/>
    <property type="match status" value="1"/>
</dbReference>
<reference evidence="4 5" key="1">
    <citation type="submission" date="2023-10" db="EMBL/GenBank/DDBJ databases">
        <title>Comparative genomics analysis reveals potential genetic determinants of host preference in Cryptosporidium xiaoi.</title>
        <authorList>
            <person name="Xiao L."/>
            <person name="Li J."/>
        </authorList>
    </citation>
    <scope>NUCLEOTIDE SEQUENCE [LARGE SCALE GENOMIC DNA]</scope>
    <source>
        <strain evidence="4 5">52996</strain>
    </source>
</reference>
<evidence type="ECO:0000259" key="3">
    <source>
        <dbReference type="PROSITE" id="PS50222"/>
    </source>
</evidence>
<keyword evidence="1" id="KW-1133">Transmembrane helix</keyword>
<dbReference type="CDD" id="cd07302">
    <property type="entry name" value="CHD"/>
    <property type="match status" value="1"/>
</dbReference>
<dbReference type="InterPro" id="IPR029787">
    <property type="entry name" value="Nucleotide_cyclase"/>
</dbReference>
<feature type="domain" description="Guanylate cyclase" evidence="2">
    <location>
        <begin position="665"/>
        <end position="796"/>
    </location>
</feature>
<dbReference type="InterPro" id="IPR002048">
    <property type="entry name" value="EF_hand_dom"/>
</dbReference>
<feature type="transmembrane region" description="Helical" evidence="1">
    <location>
        <begin position="275"/>
        <end position="297"/>
    </location>
</feature>
<keyword evidence="5" id="KW-1185">Reference proteome</keyword>
<proteinExistence type="predicted"/>
<accession>A0AAV9XVW3</accession>
<evidence type="ECO:0000313" key="4">
    <source>
        <dbReference type="EMBL" id="KAK6588817.1"/>
    </source>
</evidence>
<feature type="transmembrane region" description="Helical" evidence="1">
    <location>
        <begin position="219"/>
        <end position="240"/>
    </location>
</feature>
<dbReference type="GO" id="GO:0035556">
    <property type="term" value="P:intracellular signal transduction"/>
    <property type="evidence" value="ECO:0007669"/>
    <property type="project" value="InterPro"/>
</dbReference>
<dbReference type="Pfam" id="PF00211">
    <property type="entry name" value="Guanylate_cyc"/>
    <property type="match status" value="1"/>
</dbReference>
<comment type="caution">
    <text evidence="4">The sequence shown here is derived from an EMBL/GenBank/DDBJ whole genome shotgun (WGS) entry which is preliminary data.</text>
</comment>
<evidence type="ECO:0000313" key="5">
    <source>
        <dbReference type="Proteomes" id="UP001311799"/>
    </source>
</evidence>
<dbReference type="AlphaFoldDB" id="A0AAV9XVW3"/>
<dbReference type="GO" id="GO:0005509">
    <property type="term" value="F:calcium ion binding"/>
    <property type="evidence" value="ECO:0007669"/>
    <property type="project" value="InterPro"/>
</dbReference>
<dbReference type="SMART" id="SM00044">
    <property type="entry name" value="CYCc"/>
    <property type="match status" value="1"/>
</dbReference>
<dbReference type="Proteomes" id="UP001311799">
    <property type="component" value="Unassembled WGS sequence"/>
</dbReference>
<feature type="domain" description="EF-hand" evidence="3">
    <location>
        <begin position="308"/>
        <end position="343"/>
    </location>
</feature>
<dbReference type="PROSITE" id="PS50125">
    <property type="entry name" value="GUANYLATE_CYCLASE_2"/>
    <property type="match status" value="1"/>
</dbReference>
<dbReference type="Gene3D" id="3.30.70.1230">
    <property type="entry name" value="Nucleotide cyclase"/>
    <property type="match status" value="1"/>
</dbReference>
<protein>
    <submittedName>
        <fullName evidence="4">Membrane associated adenyl cyclase with 2 transmembrane regions and an adenylyl cyclase domain</fullName>
    </submittedName>
</protein>
<dbReference type="PANTHER" id="PTHR43081:SF1">
    <property type="entry name" value="ADENYLATE CYCLASE, TERMINAL-DIFFERENTIATION SPECIFIC"/>
    <property type="match status" value="1"/>
</dbReference>
<dbReference type="InterPro" id="IPR050697">
    <property type="entry name" value="Adenylyl/Guanylyl_Cyclase_3/4"/>
</dbReference>
<feature type="transmembrane region" description="Helical" evidence="1">
    <location>
        <begin position="507"/>
        <end position="532"/>
    </location>
</feature>